<keyword evidence="1" id="KW-0812">Transmembrane</keyword>
<protein>
    <submittedName>
        <fullName evidence="3">Peptidoglycan/LPS O-acetylase OafA/YrhL, contains acyltransferase and SGNH-hydrolase domains</fullName>
    </submittedName>
</protein>
<name>A0A1M5TF12_9BRAD</name>
<feature type="transmembrane region" description="Helical" evidence="1">
    <location>
        <begin position="153"/>
        <end position="172"/>
    </location>
</feature>
<feature type="transmembrane region" description="Helical" evidence="1">
    <location>
        <begin position="315"/>
        <end position="342"/>
    </location>
</feature>
<accession>A0A1M5TF12</accession>
<dbReference type="InterPro" id="IPR002656">
    <property type="entry name" value="Acyl_transf_3_dom"/>
</dbReference>
<feature type="transmembrane region" description="Helical" evidence="1">
    <location>
        <begin position="54"/>
        <end position="71"/>
    </location>
</feature>
<dbReference type="OrthoDB" id="9767863at2"/>
<keyword evidence="3" id="KW-0012">Acyltransferase</keyword>
<dbReference type="Pfam" id="PF01757">
    <property type="entry name" value="Acyl_transf_3"/>
    <property type="match status" value="1"/>
</dbReference>
<dbReference type="Proteomes" id="UP000189796">
    <property type="component" value="Chromosome I"/>
</dbReference>
<evidence type="ECO:0000313" key="3">
    <source>
        <dbReference type="EMBL" id="SHH49322.1"/>
    </source>
</evidence>
<dbReference type="GO" id="GO:0016020">
    <property type="term" value="C:membrane"/>
    <property type="evidence" value="ECO:0007669"/>
    <property type="project" value="TreeGrafter"/>
</dbReference>
<evidence type="ECO:0000259" key="2">
    <source>
        <dbReference type="Pfam" id="PF01757"/>
    </source>
</evidence>
<reference evidence="3 4" key="1">
    <citation type="submission" date="2016-11" db="EMBL/GenBank/DDBJ databases">
        <authorList>
            <person name="Jaros S."/>
            <person name="Januszkiewicz K."/>
            <person name="Wedrychowicz H."/>
        </authorList>
    </citation>
    <scope>NUCLEOTIDE SEQUENCE [LARGE SCALE GENOMIC DNA]</scope>
    <source>
        <strain evidence="3 4">GAS138</strain>
    </source>
</reference>
<keyword evidence="3" id="KW-0378">Hydrolase</keyword>
<keyword evidence="1" id="KW-1133">Transmembrane helix</keyword>
<gene>
    <name evidence="3" type="ORF">SAMN05443248_4991</name>
</gene>
<dbReference type="GO" id="GO:0016747">
    <property type="term" value="F:acyltransferase activity, transferring groups other than amino-acyl groups"/>
    <property type="evidence" value="ECO:0007669"/>
    <property type="project" value="InterPro"/>
</dbReference>
<dbReference type="RefSeq" id="WP_079603697.1">
    <property type="nucleotide sequence ID" value="NZ_LT670817.1"/>
</dbReference>
<evidence type="ECO:0000313" key="4">
    <source>
        <dbReference type="Proteomes" id="UP000189796"/>
    </source>
</evidence>
<dbReference type="PANTHER" id="PTHR23028">
    <property type="entry name" value="ACETYLTRANSFERASE"/>
    <property type="match status" value="1"/>
</dbReference>
<evidence type="ECO:0000256" key="1">
    <source>
        <dbReference type="SAM" id="Phobius"/>
    </source>
</evidence>
<dbReference type="InterPro" id="IPR050879">
    <property type="entry name" value="Acyltransferase_3"/>
</dbReference>
<feature type="transmembrane region" description="Helical" evidence="1">
    <location>
        <begin position="16"/>
        <end position="34"/>
    </location>
</feature>
<feature type="transmembrane region" description="Helical" evidence="1">
    <location>
        <begin position="266"/>
        <end position="285"/>
    </location>
</feature>
<dbReference type="GO" id="GO:0016787">
    <property type="term" value="F:hydrolase activity"/>
    <property type="evidence" value="ECO:0007669"/>
    <property type="project" value="UniProtKB-KW"/>
</dbReference>
<feature type="transmembrane region" description="Helical" evidence="1">
    <location>
        <begin position="242"/>
        <end position="260"/>
    </location>
</feature>
<proteinExistence type="predicted"/>
<organism evidence="3 4">
    <name type="scientific">Bradyrhizobium erythrophlei</name>
    <dbReference type="NCBI Taxonomy" id="1437360"/>
    <lineage>
        <taxon>Bacteria</taxon>
        <taxon>Pseudomonadati</taxon>
        <taxon>Pseudomonadota</taxon>
        <taxon>Alphaproteobacteria</taxon>
        <taxon>Hyphomicrobiales</taxon>
        <taxon>Nitrobacteraceae</taxon>
        <taxon>Bradyrhizobium</taxon>
    </lineage>
</organism>
<sequence length="363" mass="40418">MRLLIQSEDGLNNFDAIRLMMALAVIWSHSFALALPQGETVEPISILTNGHYNAGNIAVMVFFTISGFLICESRLKSKSLQSFLEKRIRRIFPGYMVATTIGAFVVVPLFSTASDLSLIQIAKTFGQNLLLQNYAPPSTVFARNYSTAVNGSLWSIPFEFWCYVGLAGLGIAGLLRQKWAIAAIIVSCMAARAAFDILDRKPGLGIVGQIFGWPYLWVFVLPCFLMGALFFLLKQKIPRHPLVLVSLIGLLLLLCHVPVSDKFQRVSSQLMFPLAITYSTFYFSFTDRIKLRHAAAKGDFSYGTYLFAFPIQQMLISLFIFPFPIIVLLSIVLSLGAGYLSWHLVEKWFLTRPAAPAALTLHA</sequence>
<feature type="domain" description="Acyltransferase 3" evidence="2">
    <location>
        <begin position="12"/>
        <end position="341"/>
    </location>
</feature>
<feature type="transmembrane region" description="Helical" evidence="1">
    <location>
        <begin position="179"/>
        <end position="195"/>
    </location>
</feature>
<keyword evidence="3" id="KW-0808">Transferase</keyword>
<feature type="transmembrane region" description="Helical" evidence="1">
    <location>
        <begin position="215"/>
        <end position="233"/>
    </location>
</feature>
<keyword evidence="1" id="KW-0472">Membrane</keyword>
<dbReference type="AlphaFoldDB" id="A0A1M5TF12"/>
<dbReference type="GO" id="GO:0000271">
    <property type="term" value="P:polysaccharide biosynthetic process"/>
    <property type="evidence" value="ECO:0007669"/>
    <property type="project" value="TreeGrafter"/>
</dbReference>
<feature type="transmembrane region" description="Helical" evidence="1">
    <location>
        <begin position="92"/>
        <end position="110"/>
    </location>
</feature>
<dbReference type="EMBL" id="LT670817">
    <property type="protein sequence ID" value="SHH49322.1"/>
    <property type="molecule type" value="Genomic_DNA"/>
</dbReference>
<dbReference type="PANTHER" id="PTHR23028:SF53">
    <property type="entry name" value="ACYL_TRANSF_3 DOMAIN-CONTAINING PROTEIN"/>
    <property type="match status" value="1"/>
</dbReference>